<feature type="transmembrane region" description="Helical" evidence="1">
    <location>
        <begin position="12"/>
        <end position="31"/>
    </location>
</feature>
<dbReference type="PATRIC" id="fig|1082933.3.peg.3660"/>
<proteinExistence type="predicted"/>
<keyword evidence="1" id="KW-0812">Transmembrane</keyword>
<dbReference type="RefSeq" id="WP_006203348.1">
    <property type="nucleotide sequence ID" value="NZ_AGSN01000128.1"/>
</dbReference>
<keyword evidence="1" id="KW-0472">Membrane</keyword>
<name>G6YCR6_9HYPH</name>
<evidence type="ECO:0000313" key="3">
    <source>
        <dbReference type="Proteomes" id="UP000002949"/>
    </source>
</evidence>
<sequence length="73" mass="8361">MNFSKWIRQIHRWLSIIFTLTVIANFVAMGLGEPPAWVVYSPLLPLFLLLFSGLYMFVLPYVARSTDEQRAGG</sequence>
<reference evidence="2 3" key="1">
    <citation type="journal article" date="2012" name="J. Bacteriol.">
        <title>Draft Genome Sequence of Plant Growth-Promoting Rhizobium Mesorhizobium amorphae, Isolated from Zinc-Lead Mine Tailings.</title>
        <authorList>
            <person name="Hao X."/>
            <person name="Lin Y."/>
            <person name="Johnstone L."/>
            <person name="Baltrus D.A."/>
            <person name="Miller S.J."/>
            <person name="Wei G."/>
            <person name="Rensing C."/>
        </authorList>
    </citation>
    <scope>NUCLEOTIDE SEQUENCE [LARGE SCALE GENOMIC DNA]</scope>
    <source>
        <strain evidence="2 3">CCNWGS0123</strain>
    </source>
</reference>
<dbReference type="OrthoDB" id="9812802at2"/>
<feature type="transmembrane region" description="Helical" evidence="1">
    <location>
        <begin position="43"/>
        <end position="63"/>
    </location>
</feature>
<dbReference type="Proteomes" id="UP000002949">
    <property type="component" value="Unassembled WGS sequence"/>
</dbReference>
<evidence type="ECO:0008006" key="4">
    <source>
        <dbReference type="Google" id="ProtNLM"/>
    </source>
</evidence>
<gene>
    <name evidence="2" type="ORF">MEA186_18757</name>
</gene>
<dbReference type="AlphaFoldDB" id="G6YCR6"/>
<dbReference type="EMBL" id="AGSN01000128">
    <property type="protein sequence ID" value="EHH10388.1"/>
    <property type="molecule type" value="Genomic_DNA"/>
</dbReference>
<evidence type="ECO:0000256" key="1">
    <source>
        <dbReference type="SAM" id="Phobius"/>
    </source>
</evidence>
<protein>
    <recommendedName>
        <fullName evidence="4">Transmembrane protein</fullName>
    </recommendedName>
</protein>
<keyword evidence="1" id="KW-1133">Transmembrane helix</keyword>
<evidence type="ECO:0000313" key="2">
    <source>
        <dbReference type="EMBL" id="EHH10388.1"/>
    </source>
</evidence>
<dbReference type="eggNOG" id="ENOG5032ZXS">
    <property type="taxonomic scope" value="Bacteria"/>
</dbReference>
<dbReference type="STRING" id="1082933.A6B35_21745"/>
<accession>G6YCR6</accession>
<keyword evidence="3" id="KW-1185">Reference proteome</keyword>
<dbReference type="KEGG" id="mamo:A6B35_21745"/>
<organism evidence="2 3">
    <name type="scientific">Mesorhizobium amorphae CCNWGS0123</name>
    <dbReference type="NCBI Taxonomy" id="1082933"/>
    <lineage>
        <taxon>Bacteria</taxon>
        <taxon>Pseudomonadati</taxon>
        <taxon>Pseudomonadota</taxon>
        <taxon>Alphaproteobacteria</taxon>
        <taxon>Hyphomicrobiales</taxon>
        <taxon>Phyllobacteriaceae</taxon>
        <taxon>Mesorhizobium</taxon>
    </lineage>
</organism>